<dbReference type="InterPro" id="IPR045864">
    <property type="entry name" value="aa-tRNA-synth_II/BPL/LPL"/>
</dbReference>
<dbReference type="PANTHER" id="PTHR11451:SF44">
    <property type="entry name" value="THREONINE--TRNA LIGASE, CHLOROPLASTIC_MITOCHONDRIAL 2"/>
    <property type="match status" value="1"/>
</dbReference>
<evidence type="ECO:0000256" key="3">
    <source>
        <dbReference type="ARBA" id="ARBA00022598"/>
    </source>
</evidence>
<reference evidence="12" key="1">
    <citation type="submission" date="2018-05" db="EMBL/GenBank/DDBJ databases">
        <authorList>
            <person name="Lanie J.A."/>
            <person name="Ng W.-L."/>
            <person name="Kazmierczak K.M."/>
            <person name="Andrzejewski T.M."/>
            <person name="Davidsen T.M."/>
            <person name="Wayne K.J."/>
            <person name="Tettelin H."/>
            <person name="Glass J.I."/>
            <person name="Rusch D."/>
            <person name="Podicherti R."/>
            <person name="Tsui H.-C.T."/>
            <person name="Winkler M.E."/>
        </authorList>
    </citation>
    <scope>NUCLEOTIDE SEQUENCE</scope>
</reference>
<dbReference type="InterPro" id="IPR002314">
    <property type="entry name" value="aa-tRNA-synt_IIb"/>
</dbReference>
<dbReference type="EC" id="6.1.1.3" evidence="2"/>
<keyword evidence="3" id="KW-0436">Ligase</keyword>
<evidence type="ECO:0000256" key="5">
    <source>
        <dbReference type="ARBA" id="ARBA00022741"/>
    </source>
</evidence>
<sequence>MLQRIYGTAWESKDALKSYLSKLEEAAKRDHRKLGTSLELFYFDPMAPSMPFFYPKGAKLLNLLMDYMRQKYQYYEYQEVMTPQIFDSKLWDISGHSEHFKDNMFFTETENRTMGLKPMNCPAHYLIFRSQLHSYRDLPVRLADFGRLHRNERSGVSHGLTRVKSFSQDDAHIFCRFDQIEDEIKAFLSLLEEI</sequence>
<comment type="similarity">
    <text evidence="1">Belongs to the class-II aminoacyl-tRNA synthetase family.</text>
</comment>
<dbReference type="InterPro" id="IPR002320">
    <property type="entry name" value="Thr-tRNA-ligase_IIa"/>
</dbReference>
<evidence type="ECO:0000256" key="1">
    <source>
        <dbReference type="ARBA" id="ARBA00008226"/>
    </source>
</evidence>
<dbReference type="Gene3D" id="3.30.930.10">
    <property type="entry name" value="Bira Bifunctional Protein, Domain 2"/>
    <property type="match status" value="1"/>
</dbReference>
<evidence type="ECO:0000256" key="9">
    <source>
        <dbReference type="ARBA" id="ARBA00023146"/>
    </source>
</evidence>
<dbReference type="GO" id="GO:0005737">
    <property type="term" value="C:cytoplasm"/>
    <property type="evidence" value="ECO:0007669"/>
    <property type="project" value="InterPro"/>
</dbReference>
<dbReference type="PROSITE" id="PS50862">
    <property type="entry name" value="AA_TRNA_LIGASE_II"/>
    <property type="match status" value="1"/>
</dbReference>
<feature type="non-terminal residue" evidence="12">
    <location>
        <position position="194"/>
    </location>
</feature>
<keyword evidence="7" id="KW-0067">ATP-binding</keyword>
<gene>
    <name evidence="12" type="ORF">METZ01_LOCUS435533</name>
</gene>
<evidence type="ECO:0000256" key="8">
    <source>
        <dbReference type="ARBA" id="ARBA00022917"/>
    </source>
</evidence>
<keyword evidence="5" id="KW-0547">Nucleotide-binding</keyword>
<name>A0A382YI64_9ZZZZ</name>
<evidence type="ECO:0000313" key="12">
    <source>
        <dbReference type="EMBL" id="SVD82679.1"/>
    </source>
</evidence>
<evidence type="ECO:0000256" key="2">
    <source>
        <dbReference type="ARBA" id="ARBA00013163"/>
    </source>
</evidence>
<accession>A0A382YI64</accession>
<dbReference type="GO" id="GO:0046872">
    <property type="term" value="F:metal ion binding"/>
    <property type="evidence" value="ECO:0007669"/>
    <property type="project" value="UniProtKB-KW"/>
</dbReference>
<keyword evidence="4" id="KW-0479">Metal-binding</keyword>
<feature type="domain" description="Aminoacyl-transfer RNA synthetases class-II family profile" evidence="11">
    <location>
        <begin position="54"/>
        <end position="194"/>
    </location>
</feature>
<dbReference type="GO" id="GO:0004829">
    <property type="term" value="F:threonine-tRNA ligase activity"/>
    <property type="evidence" value="ECO:0007669"/>
    <property type="project" value="UniProtKB-EC"/>
</dbReference>
<dbReference type="Pfam" id="PF00587">
    <property type="entry name" value="tRNA-synt_2b"/>
    <property type="match status" value="1"/>
</dbReference>
<dbReference type="SUPFAM" id="SSF55681">
    <property type="entry name" value="Class II aaRS and biotin synthetases"/>
    <property type="match status" value="1"/>
</dbReference>
<dbReference type="InterPro" id="IPR006195">
    <property type="entry name" value="aa-tRNA-synth_II"/>
</dbReference>
<evidence type="ECO:0000256" key="4">
    <source>
        <dbReference type="ARBA" id="ARBA00022723"/>
    </source>
</evidence>
<proteinExistence type="inferred from homology"/>
<comment type="catalytic activity">
    <reaction evidence="10">
        <text>tRNA(Thr) + L-threonine + ATP = L-threonyl-tRNA(Thr) + AMP + diphosphate + H(+)</text>
        <dbReference type="Rhea" id="RHEA:24624"/>
        <dbReference type="Rhea" id="RHEA-COMP:9670"/>
        <dbReference type="Rhea" id="RHEA-COMP:9704"/>
        <dbReference type="ChEBI" id="CHEBI:15378"/>
        <dbReference type="ChEBI" id="CHEBI:30616"/>
        <dbReference type="ChEBI" id="CHEBI:33019"/>
        <dbReference type="ChEBI" id="CHEBI:57926"/>
        <dbReference type="ChEBI" id="CHEBI:78442"/>
        <dbReference type="ChEBI" id="CHEBI:78534"/>
        <dbReference type="ChEBI" id="CHEBI:456215"/>
        <dbReference type="EC" id="6.1.1.3"/>
    </reaction>
</comment>
<keyword evidence="9" id="KW-0030">Aminoacyl-tRNA synthetase</keyword>
<dbReference type="PRINTS" id="PR01047">
    <property type="entry name" value="TRNASYNTHTHR"/>
</dbReference>
<protein>
    <recommendedName>
        <fullName evidence="2">threonine--tRNA ligase</fullName>
        <ecNumber evidence="2">6.1.1.3</ecNumber>
    </recommendedName>
</protein>
<evidence type="ECO:0000259" key="11">
    <source>
        <dbReference type="PROSITE" id="PS50862"/>
    </source>
</evidence>
<keyword evidence="8" id="KW-0648">Protein biosynthesis</keyword>
<dbReference type="PANTHER" id="PTHR11451">
    <property type="entry name" value="THREONINE-TRNA LIGASE"/>
    <property type="match status" value="1"/>
</dbReference>
<organism evidence="12">
    <name type="scientific">marine metagenome</name>
    <dbReference type="NCBI Taxonomy" id="408172"/>
    <lineage>
        <taxon>unclassified sequences</taxon>
        <taxon>metagenomes</taxon>
        <taxon>ecological metagenomes</taxon>
    </lineage>
</organism>
<dbReference type="EMBL" id="UINC01175845">
    <property type="protein sequence ID" value="SVD82679.1"/>
    <property type="molecule type" value="Genomic_DNA"/>
</dbReference>
<dbReference type="AlphaFoldDB" id="A0A382YI64"/>
<evidence type="ECO:0000256" key="6">
    <source>
        <dbReference type="ARBA" id="ARBA00022833"/>
    </source>
</evidence>
<dbReference type="FunFam" id="3.30.930.10:FF:000002">
    <property type="entry name" value="Threonine--tRNA ligase"/>
    <property type="match status" value="1"/>
</dbReference>
<dbReference type="GO" id="GO:0006435">
    <property type="term" value="P:threonyl-tRNA aminoacylation"/>
    <property type="evidence" value="ECO:0007669"/>
    <property type="project" value="InterPro"/>
</dbReference>
<keyword evidence="6" id="KW-0862">Zinc</keyword>
<evidence type="ECO:0000256" key="10">
    <source>
        <dbReference type="ARBA" id="ARBA00049515"/>
    </source>
</evidence>
<evidence type="ECO:0000256" key="7">
    <source>
        <dbReference type="ARBA" id="ARBA00022840"/>
    </source>
</evidence>
<dbReference type="GO" id="GO:0005524">
    <property type="term" value="F:ATP binding"/>
    <property type="evidence" value="ECO:0007669"/>
    <property type="project" value="UniProtKB-KW"/>
</dbReference>